<keyword evidence="1" id="KW-0998">Cell outer membrane</keyword>
<proteinExistence type="inferred from homology"/>
<dbReference type="Gene3D" id="2.170.130.10">
    <property type="entry name" value="TonB-dependent receptor, plug domain"/>
    <property type="match status" value="1"/>
</dbReference>
<dbReference type="InterPro" id="IPR037066">
    <property type="entry name" value="Plug_dom_sf"/>
</dbReference>
<dbReference type="InterPro" id="IPR012910">
    <property type="entry name" value="Plug_dom"/>
</dbReference>
<keyword evidence="1" id="KW-0813">Transport</keyword>
<evidence type="ECO:0000259" key="4">
    <source>
        <dbReference type="Pfam" id="PF07715"/>
    </source>
</evidence>
<dbReference type="PROSITE" id="PS52016">
    <property type="entry name" value="TONB_DEPENDENT_REC_3"/>
    <property type="match status" value="1"/>
</dbReference>
<dbReference type="CDD" id="cd07341">
    <property type="entry name" value="M56_BlaR1_MecR1_like"/>
    <property type="match status" value="1"/>
</dbReference>
<feature type="transmembrane region" description="Helical" evidence="2">
    <location>
        <begin position="271"/>
        <end position="288"/>
    </location>
</feature>
<evidence type="ECO:0000259" key="3">
    <source>
        <dbReference type="Pfam" id="PF05569"/>
    </source>
</evidence>
<name>A0A396CB18_BACFG</name>
<dbReference type="InterPro" id="IPR039426">
    <property type="entry name" value="TonB-dep_rcpt-like"/>
</dbReference>
<evidence type="ECO:0000313" key="6">
    <source>
        <dbReference type="Proteomes" id="UP000266644"/>
    </source>
</evidence>
<dbReference type="EMBL" id="QRJE01000001">
    <property type="protein sequence ID" value="RHH16374.1"/>
    <property type="molecule type" value="Genomic_DNA"/>
</dbReference>
<dbReference type="AlphaFoldDB" id="A0A396CB18"/>
<dbReference type="Pfam" id="PF05569">
    <property type="entry name" value="Peptidase_M56"/>
    <property type="match status" value="1"/>
</dbReference>
<comment type="subcellular location">
    <subcellularLocation>
        <location evidence="1">Cell outer membrane</location>
        <topology evidence="1">Multi-pass membrane protein</topology>
    </subcellularLocation>
</comment>
<evidence type="ECO:0000256" key="1">
    <source>
        <dbReference type="PROSITE-ProRule" id="PRU01360"/>
    </source>
</evidence>
<protein>
    <submittedName>
        <fullName evidence="5">M56 family peptidase</fullName>
    </submittedName>
</protein>
<dbReference type="InterPro" id="IPR052173">
    <property type="entry name" value="Beta-lactam_resp_regulator"/>
</dbReference>
<feature type="domain" description="TonB-dependent receptor plug" evidence="4">
    <location>
        <begin position="361"/>
        <end position="421"/>
    </location>
</feature>
<feature type="transmembrane region" description="Helical" evidence="2">
    <location>
        <begin position="37"/>
        <end position="56"/>
    </location>
</feature>
<evidence type="ECO:0000256" key="2">
    <source>
        <dbReference type="SAM" id="Phobius"/>
    </source>
</evidence>
<gene>
    <name evidence="5" type="ORF">DW228_00220</name>
</gene>
<dbReference type="Proteomes" id="UP000266644">
    <property type="component" value="Unassembled WGS sequence"/>
</dbReference>
<dbReference type="InterPro" id="IPR008756">
    <property type="entry name" value="Peptidase_M56"/>
</dbReference>
<feature type="domain" description="Peptidase M56" evidence="3">
    <location>
        <begin position="41"/>
        <end position="260"/>
    </location>
</feature>
<dbReference type="PANTHER" id="PTHR34978:SF3">
    <property type="entry name" value="SLR0241 PROTEIN"/>
    <property type="match status" value="1"/>
</dbReference>
<sequence length="446" mass="50392">MGVFFVYILKSSACLAGFYLFYRLLLSKETFHRFNRIALLALLLLSLLLPLIQLTTTQQTEMHQTMLTIEQLLMMADMPASEVTQAEGASVSGIQIILIIYLSGILFFVCRHLYSLIRLLALLRSGKKERMGNGITLVVHQCKISPFSWMKYIVISKKDLEEDGREILIHETAHICNRHSVDLLIADICIFFQWFNPASWLLKQELQNIHEYEADETVIREGVNAKQYQLLLIKKAVGTRLYSMANSFNHSKLKKRITMMLKEKSNPWARLKYLYVLPLAAIAVTAFARPEISGKMEEISAVKVNDLKQIVEKKVPEKKIGVAVDTVKKDVPAKMVIEVSQLDTVSVPNALTISDGLKRSGLSLFATRQTDFQPQPLIMVDGKEITGEQMEAINPDMIESISVLKDKESVKIYGAKAEHGVILITLKGKKTNDLNKLSFSTMNPED</sequence>
<reference evidence="5 6" key="1">
    <citation type="submission" date="2018-08" db="EMBL/GenBank/DDBJ databases">
        <title>A genome reference for cultivated species of the human gut microbiota.</title>
        <authorList>
            <person name="Zou Y."/>
            <person name="Xue W."/>
            <person name="Luo G."/>
        </authorList>
    </citation>
    <scope>NUCLEOTIDE SEQUENCE [LARGE SCALE GENOMIC DNA]</scope>
    <source>
        <strain evidence="5 6">AM18-6</strain>
    </source>
</reference>
<evidence type="ECO:0000313" key="5">
    <source>
        <dbReference type="EMBL" id="RHH16374.1"/>
    </source>
</evidence>
<dbReference type="RefSeq" id="WP_122329762.1">
    <property type="nucleotide sequence ID" value="NZ_JAQDYY010000004.1"/>
</dbReference>
<dbReference type="PANTHER" id="PTHR34978">
    <property type="entry name" value="POSSIBLE SENSOR-TRANSDUCER PROTEIN BLAR"/>
    <property type="match status" value="1"/>
</dbReference>
<organism evidence="5 6">
    <name type="scientific">Bacteroides fragilis</name>
    <dbReference type="NCBI Taxonomy" id="817"/>
    <lineage>
        <taxon>Bacteria</taxon>
        <taxon>Pseudomonadati</taxon>
        <taxon>Bacteroidota</taxon>
        <taxon>Bacteroidia</taxon>
        <taxon>Bacteroidales</taxon>
        <taxon>Bacteroidaceae</taxon>
        <taxon>Bacteroides</taxon>
    </lineage>
</organism>
<feature type="transmembrane region" description="Helical" evidence="2">
    <location>
        <begin position="96"/>
        <end position="121"/>
    </location>
</feature>
<keyword evidence="1 2" id="KW-0472">Membrane</keyword>
<feature type="transmembrane region" description="Helical" evidence="2">
    <location>
        <begin position="6"/>
        <end position="25"/>
    </location>
</feature>
<comment type="similarity">
    <text evidence="1">Belongs to the TonB-dependent receptor family.</text>
</comment>
<comment type="caution">
    <text evidence="5">The sequence shown here is derived from an EMBL/GenBank/DDBJ whole genome shotgun (WGS) entry which is preliminary data.</text>
</comment>
<dbReference type="GO" id="GO:0009279">
    <property type="term" value="C:cell outer membrane"/>
    <property type="evidence" value="ECO:0007669"/>
    <property type="project" value="UniProtKB-SubCell"/>
</dbReference>
<keyword evidence="1 2" id="KW-0812">Transmembrane</keyword>
<keyword evidence="2" id="KW-1133">Transmembrane helix</keyword>
<keyword evidence="1" id="KW-1134">Transmembrane beta strand</keyword>
<accession>A0A396CB18</accession>
<dbReference type="SUPFAM" id="SSF56935">
    <property type="entry name" value="Porins"/>
    <property type="match status" value="1"/>
</dbReference>
<dbReference type="Pfam" id="PF07715">
    <property type="entry name" value="Plug"/>
    <property type="match status" value="1"/>
</dbReference>